<dbReference type="PANTHER" id="PTHR32285">
    <property type="entry name" value="PROTEIN TRICHOME BIREFRINGENCE-LIKE 9-RELATED"/>
    <property type="match status" value="1"/>
</dbReference>
<comment type="caution">
    <text evidence="3">The sequence shown here is derived from an EMBL/GenBank/DDBJ whole genome shotgun (WGS) entry which is preliminary data.</text>
</comment>
<name>A0A565CDI1_9BRAS</name>
<dbReference type="InterPro" id="IPR029962">
    <property type="entry name" value="TBL"/>
</dbReference>
<dbReference type="OrthoDB" id="630188at2759"/>
<dbReference type="GO" id="GO:0005794">
    <property type="term" value="C:Golgi apparatus"/>
    <property type="evidence" value="ECO:0007669"/>
    <property type="project" value="TreeGrafter"/>
</dbReference>
<gene>
    <name evidence="3" type="ORF">ANE_LOCUS22139</name>
</gene>
<sequence>MCKDFECSIDFTKSLFRVQESDGTHEEKRRHQRSITKLRQNAVIVIFNTGHWWAHQTTYEGFQGGKLSLRKIRSEEAYTKALLHTWADWVDSNTNSMRTRVFFIGFR</sequence>
<dbReference type="AlphaFoldDB" id="A0A565CDI1"/>
<evidence type="ECO:0000256" key="1">
    <source>
        <dbReference type="ARBA" id="ARBA00007727"/>
    </source>
</evidence>
<keyword evidence="4" id="KW-1185">Reference proteome</keyword>
<protein>
    <recommendedName>
        <fullName evidence="2">Trichome birefringence-like C-terminal domain-containing protein</fullName>
    </recommendedName>
</protein>
<dbReference type="Pfam" id="PF13839">
    <property type="entry name" value="PC-Esterase"/>
    <property type="match status" value="1"/>
</dbReference>
<feature type="domain" description="Trichome birefringence-like C-terminal" evidence="2">
    <location>
        <begin position="3"/>
        <end position="106"/>
    </location>
</feature>
<accession>A0A565CDI1</accession>
<dbReference type="EMBL" id="CABITT030000007">
    <property type="protein sequence ID" value="VVB11695.1"/>
    <property type="molecule type" value="Genomic_DNA"/>
</dbReference>
<dbReference type="Proteomes" id="UP000489600">
    <property type="component" value="Unassembled WGS sequence"/>
</dbReference>
<dbReference type="GO" id="GO:0016413">
    <property type="term" value="F:O-acetyltransferase activity"/>
    <property type="evidence" value="ECO:0007669"/>
    <property type="project" value="InterPro"/>
</dbReference>
<evidence type="ECO:0000313" key="3">
    <source>
        <dbReference type="EMBL" id="VVB11695.1"/>
    </source>
</evidence>
<reference evidence="3" key="1">
    <citation type="submission" date="2019-07" db="EMBL/GenBank/DDBJ databases">
        <authorList>
            <person name="Dittberner H."/>
        </authorList>
    </citation>
    <scope>NUCLEOTIDE SEQUENCE [LARGE SCALE GENOMIC DNA]</scope>
</reference>
<evidence type="ECO:0000313" key="4">
    <source>
        <dbReference type="Proteomes" id="UP000489600"/>
    </source>
</evidence>
<organism evidence="3 4">
    <name type="scientific">Arabis nemorensis</name>
    <dbReference type="NCBI Taxonomy" id="586526"/>
    <lineage>
        <taxon>Eukaryota</taxon>
        <taxon>Viridiplantae</taxon>
        <taxon>Streptophyta</taxon>
        <taxon>Embryophyta</taxon>
        <taxon>Tracheophyta</taxon>
        <taxon>Spermatophyta</taxon>
        <taxon>Magnoliopsida</taxon>
        <taxon>eudicotyledons</taxon>
        <taxon>Gunneridae</taxon>
        <taxon>Pentapetalae</taxon>
        <taxon>rosids</taxon>
        <taxon>malvids</taxon>
        <taxon>Brassicales</taxon>
        <taxon>Brassicaceae</taxon>
        <taxon>Arabideae</taxon>
        <taxon>Arabis</taxon>
    </lineage>
</organism>
<dbReference type="PANTHER" id="PTHR32285:SF241">
    <property type="entry name" value="PROTEIN TRICHOME BIREFRINGENCE-LIKE 4"/>
    <property type="match status" value="1"/>
</dbReference>
<evidence type="ECO:0000259" key="2">
    <source>
        <dbReference type="Pfam" id="PF13839"/>
    </source>
</evidence>
<dbReference type="InterPro" id="IPR026057">
    <property type="entry name" value="TBL_C"/>
</dbReference>
<comment type="similarity">
    <text evidence="1">Belongs to the PC-esterase family. TBL subfamily.</text>
</comment>
<proteinExistence type="inferred from homology"/>